<evidence type="ECO:0000313" key="4">
    <source>
        <dbReference type="Proteomes" id="UP001444661"/>
    </source>
</evidence>
<comment type="caution">
    <text evidence="3">The sequence shown here is derived from an EMBL/GenBank/DDBJ whole genome shotgun (WGS) entry which is preliminary data.</text>
</comment>
<dbReference type="InterPro" id="IPR052935">
    <property type="entry name" value="Mg2+_PAP"/>
</dbReference>
<evidence type="ECO:0000256" key="1">
    <source>
        <dbReference type="SAM" id="MobiDB-lite"/>
    </source>
</evidence>
<keyword evidence="4" id="KW-1185">Reference proteome</keyword>
<gene>
    <name evidence="3" type="ORF">PG993_008584</name>
</gene>
<proteinExistence type="predicted"/>
<dbReference type="InterPro" id="IPR019236">
    <property type="entry name" value="APP1_cat"/>
</dbReference>
<reference evidence="3 4" key="1">
    <citation type="submission" date="2023-01" db="EMBL/GenBank/DDBJ databases">
        <title>Analysis of 21 Apiospora genomes using comparative genomics revels a genus with tremendous synthesis potential of carbohydrate active enzymes and secondary metabolites.</title>
        <authorList>
            <person name="Sorensen T."/>
        </authorList>
    </citation>
    <scope>NUCLEOTIDE SEQUENCE [LARGE SCALE GENOMIC DNA]</scope>
    <source>
        <strain evidence="3 4">CBS 33761</strain>
    </source>
</reference>
<evidence type="ECO:0000313" key="3">
    <source>
        <dbReference type="EMBL" id="KAK8040173.1"/>
    </source>
</evidence>
<dbReference type="PANTHER" id="PTHR28208">
    <property type="entry name" value="PHOSPHATIDATE PHOSPHATASE APP1"/>
    <property type="match status" value="1"/>
</dbReference>
<sequence length="457" mass="51096">MASILSISDDMQRRTRKECGFDQAEADLPNYAKTFKAPSSLLSVKGKASDILSYLGSRNPLPRAVAGNDTVWLLDNTAYKNPQTGNWEAEFVSAVFAQQPSCTVLEAVTSVAKKIGLSENDPNYPTIEERVLPFIQDIRPGTQVNALQAGTEALKLGPGGRNGISSDMKPVRKGEEHPQIAPTFAQVPKGVNGVLMMKTFLAEPEGWSVISDIDDTIKVTMTSDPIGILKSTFVDTPQPCPGMPELYKYIVSLIQETSPFFYLSASPYNLYPFLRDFREKHYPHGTIVLRDSSWMSIPGLLSSITLGTEQYKTDRMTKIHEWLPRRKFICIGGMATPPPTKAHGKAWQLLILWHDRFDTGGPGVLRQDVRFPLHFLSSWCGADQLTEMLCSYRKYPGWVKLILIRKVTDIAALGIESKNEPKRFEKAFKDVPRERWHVFEDAAECRAIIQKIVAAES</sequence>
<feature type="region of interest" description="Disordered" evidence="1">
    <location>
        <begin position="155"/>
        <end position="176"/>
    </location>
</feature>
<evidence type="ECO:0000259" key="2">
    <source>
        <dbReference type="Pfam" id="PF09949"/>
    </source>
</evidence>
<dbReference type="Pfam" id="PF09949">
    <property type="entry name" value="APP1_cat"/>
    <property type="match status" value="1"/>
</dbReference>
<dbReference type="PANTHER" id="PTHR28208:SF1">
    <property type="entry name" value="FILAMENT ORGANIZATION PROTEIN APP1-LIKE, PUTATIVE (AFU_ORTHOLOGUE AFUA_1G06650)-RELATED"/>
    <property type="match status" value="1"/>
</dbReference>
<name>A0ABR1T369_9PEZI</name>
<protein>
    <recommendedName>
        <fullName evidence="2">Phosphatidate phosphatase APP1 catalytic domain-containing protein</fullName>
    </recommendedName>
</protein>
<accession>A0ABR1T369</accession>
<dbReference type="EMBL" id="JAQQWK010000006">
    <property type="protein sequence ID" value="KAK8040173.1"/>
    <property type="molecule type" value="Genomic_DNA"/>
</dbReference>
<dbReference type="Proteomes" id="UP001444661">
    <property type="component" value="Unassembled WGS sequence"/>
</dbReference>
<organism evidence="3 4">
    <name type="scientific">Apiospora rasikravindrae</name>
    <dbReference type="NCBI Taxonomy" id="990691"/>
    <lineage>
        <taxon>Eukaryota</taxon>
        <taxon>Fungi</taxon>
        <taxon>Dikarya</taxon>
        <taxon>Ascomycota</taxon>
        <taxon>Pezizomycotina</taxon>
        <taxon>Sordariomycetes</taxon>
        <taxon>Xylariomycetidae</taxon>
        <taxon>Amphisphaeriales</taxon>
        <taxon>Apiosporaceae</taxon>
        <taxon>Apiospora</taxon>
    </lineage>
</organism>
<feature type="domain" description="Phosphatidate phosphatase APP1 catalytic" evidence="2">
    <location>
        <begin position="207"/>
        <end position="332"/>
    </location>
</feature>